<sequence>MKTFFIPLIFCFATTYLFGQQLVYKPINPAFGGDTFNYQWMLSSANAQNQFDDGDNNYSDLLKDFDSMDSFTQSLNRQLLSQLSGKLIDDKFGTSGGMTPGKYMFGSLFLDVSEASQGLVINILDTQTGEQSQIIIPR</sequence>
<keyword evidence="3" id="KW-0732">Signal</keyword>
<evidence type="ECO:0000313" key="5">
    <source>
        <dbReference type="Proteomes" id="UP000197587"/>
    </source>
</evidence>
<reference evidence="4 5" key="2">
    <citation type="submission" date="2017-05" db="EMBL/GenBank/DDBJ databases">
        <title>Genome of Chryseobacterium haifense.</title>
        <authorList>
            <person name="Newman J.D."/>
        </authorList>
    </citation>
    <scope>NUCLEOTIDE SEQUENCE [LARGE SCALE GENOMIC DNA]</scope>
    <source>
        <strain evidence="4 5">DSM 19056</strain>
    </source>
</reference>
<dbReference type="RefSeq" id="WP_088263649.1">
    <property type="nucleotide sequence ID" value="NZ_JASZ02000005.1"/>
</dbReference>
<dbReference type="InterPro" id="IPR018893">
    <property type="entry name" value="T8SS_CsgF"/>
</dbReference>
<name>A0A246BAY5_9FLAO</name>
<keyword evidence="5" id="KW-1185">Reference proteome</keyword>
<comment type="function">
    <text evidence="1">May be involved in the biogenesis of curli organelles.</text>
</comment>
<dbReference type="AlphaFoldDB" id="A0A246BAY5"/>
<dbReference type="Pfam" id="PF10614">
    <property type="entry name" value="CsgF"/>
    <property type="match status" value="1"/>
</dbReference>
<proteinExistence type="predicted"/>
<gene>
    <name evidence="4" type="ORF">AP75_03950</name>
</gene>
<evidence type="ECO:0000256" key="1">
    <source>
        <dbReference type="ARBA" id="ARBA00003989"/>
    </source>
</evidence>
<organism evidence="4 5">
    <name type="scientific">Kaistella haifensis DSM 19056</name>
    <dbReference type="NCBI Taxonomy" id="1450526"/>
    <lineage>
        <taxon>Bacteria</taxon>
        <taxon>Pseudomonadati</taxon>
        <taxon>Bacteroidota</taxon>
        <taxon>Flavobacteriia</taxon>
        <taxon>Flavobacteriales</taxon>
        <taxon>Weeksellaceae</taxon>
        <taxon>Chryseobacterium group</taxon>
        <taxon>Kaistella</taxon>
    </lineage>
</organism>
<dbReference type="EMBL" id="JASZ02000005">
    <property type="protein sequence ID" value="OWK98815.1"/>
    <property type="molecule type" value="Genomic_DNA"/>
</dbReference>
<evidence type="ECO:0000256" key="3">
    <source>
        <dbReference type="ARBA" id="ARBA00022729"/>
    </source>
</evidence>
<evidence type="ECO:0000256" key="2">
    <source>
        <dbReference type="ARBA" id="ARBA00014031"/>
    </source>
</evidence>
<comment type="caution">
    <text evidence="4">The sequence shown here is derived from an EMBL/GenBank/DDBJ whole genome shotgun (WGS) entry which is preliminary data.</text>
</comment>
<dbReference type="Proteomes" id="UP000197587">
    <property type="component" value="Unassembled WGS sequence"/>
</dbReference>
<reference evidence="4 5" key="1">
    <citation type="submission" date="2014-01" db="EMBL/GenBank/DDBJ databases">
        <authorList>
            <consortium name="Genome Consortium for Active Teaching"/>
            <person name="Sontag T.C."/>
            <person name="Newman J.D."/>
        </authorList>
    </citation>
    <scope>NUCLEOTIDE SEQUENCE [LARGE SCALE GENOMIC DNA]</scope>
    <source>
        <strain evidence="4 5">DSM 19056</strain>
    </source>
</reference>
<evidence type="ECO:0000313" key="4">
    <source>
        <dbReference type="EMBL" id="OWK98815.1"/>
    </source>
</evidence>
<protein>
    <recommendedName>
        <fullName evidence="2">Curli production assembly/transport component CsgF</fullName>
    </recommendedName>
</protein>
<accession>A0A246BAY5</accession>